<dbReference type="RefSeq" id="WP_381090711.1">
    <property type="nucleotide sequence ID" value="NZ_JBHUDX010000099.1"/>
</dbReference>
<dbReference type="SUPFAM" id="SSF109854">
    <property type="entry name" value="DinB/YfiT-like putative metalloenzymes"/>
    <property type="match status" value="1"/>
</dbReference>
<evidence type="ECO:0000313" key="2">
    <source>
        <dbReference type="EMBL" id="MFD1662654.1"/>
    </source>
</evidence>
<feature type="region of interest" description="Disordered" evidence="1">
    <location>
        <begin position="119"/>
        <end position="177"/>
    </location>
</feature>
<accession>A0ABW4IZ50</accession>
<dbReference type="Proteomes" id="UP001597261">
    <property type="component" value="Unassembled WGS sequence"/>
</dbReference>
<organism evidence="2 3">
    <name type="scientific">Streptomyces caeni</name>
    <dbReference type="NCBI Taxonomy" id="2307231"/>
    <lineage>
        <taxon>Bacteria</taxon>
        <taxon>Bacillati</taxon>
        <taxon>Actinomycetota</taxon>
        <taxon>Actinomycetes</taxon>
        <taxon>Kitasatosporales</taxon>
        <taxon>Streptomycetaceae</taxon>
        <taxon>Streptomyces</taxon>
    </lineage>
</organism>
<reference evidence="3" key="1">
    <citation type="journal article" date="2019" name="Int. J. Syst. Evol. Microbiol.">
        <title>The Global Catalogue of Microorganisms (GCM) 10K type strain sequencing project: providing services to taxonomists for standard genome sequencing and annotation.</title>
        <authorList>
            <consortium name="The Broad Institute Genomics Platform"/>
            <consortium name="The Broad Institute Genome Sequencing Center for Infectious Disease"/>
            <person name="Wu L."/>
            <person name="Ma J."/>
        </authorList>
    </citation>
    <scope>NUCLEOTIDE SEQUENCE [LARGE SCALE GENOMIC DNA]</scope>
    <source>
        <strain evidence="3">CGMCC 1.12470</strain>
    </source>
</reference>
<keyword evidence="3" id="KW-1185">Reference proteome</keyword>
<sequence>MRTLLSHLVGGTRRIAVVGAGGDGLAPRPFADGIADDGWAAAPQEAGAEVRRARADDARLDAPVRMPWPWGETPGRNVLSGYAMETTAHTWDLREPLGHPLGLGPEPAESAPAVAHIVPPKERRDDDAPFHPARPAPKKPTPTVGRRRGRAAGPWPPVTARAHPTAPRIRPGEPGHR</sequence>
<dbReference type="EMBL" id="JBHUDX010000099">
    <property type="protein sequence ID" value="MFD1662654.1"/>
    <property type="molecule type" value="Genomic_DNA"/>
</dbReference>
<proteinExistence type="predicted"/>
<evidence type="ECO:0000256" key="1">
    <source>
        <dbReference type="SAM" id="MobiDB-lite"/>
    </source>
</evidence>
<name>A0ABW4IZ50_9ACTN</name>
<protein>
    <submittedName>
        <fullName evidence="2">TIGR03086 family metal-binding protein</fullName>
    </submittedName>
</protein>
<evidence type="ECO:0000313" key="3">
    <source>
        <dbReference type="Proteomes" id="UP001597261"/>
    </source>
</evidence>
<dbReference type="NCBIfam" id="TIGR03086">
    <property type="entry name" value="TIGR03086 family metal-binding protein"/>
    <property type="match status" value="1"/>
</dbReference>
<dbReference type="InterPro" id="IPR017520">
    <property type="entry name" value="CHP03086"/>
</dbReference>
<comment type="caution">
    <text evidence="2">The sequence shown here is derived from an EMBL/GenBank/DDBJ whole genome shotgun (WGS) entry which is preliminary data.</text>
</comment>
<feature type="compositionally biased region" description="Basic and acidic residues" evidence="1">
    <location>
        <begin position="119"/>
        <end position="129"/>
    </location>
</feature>
<gene>
    <name evidence="2" type="ORF">ACFSL4_31895</name>
</gene>
<dbReference type="InterPro" id="IPR034660">
    <property type="entry name" value="DinB/YfiT-like"/>
</dbReference>